<proteinExistence type="inferred from homology"/>
<dbReference type="AlphaFoldDB" id="A0A6A7C7W7"/>
<feature type="domain" description="Methyltransferase type 11" evidence="4">
    <location>
        <begin position="47"/>
        <end position="148"/>
    </location>
</feature>
<keyword evidence="2 5" id="KW-0489">Methyltransferase</keyword>
<evidence type="ECO:0000256" key="1">
    <source>
        <dbReference type="ARBA" id="ARBA00008361"/>
    </source>
</evidence>
<evidence type="ECO:0000256" key="3">
    <source>
        <dbReference type="ARBA" id="ARBA00022679"/>
    </source>
</evidence>
<evidence type="ECO:0000259" key="4">
    <source>
        <dbReference type="Pfam" id="PF08241"/>
    </source>
</evidence>
<evidence type="ECO:0000313" key="5">
    <source>
        <dbReference type="EMBL" id="KAF2863503.1"/>
    </source>
</evidence>
<dbReference type="CDD" id="cd02440">
    <property type="entry name" value="AdoMet_MTases"/>
    <property type="match status" value="1"/>
</dbReference>
<reference evidence="5" key="1">
    <citation type="journal article" date="2020" name="Stud. Mycol.">
        <title>101 Dothideomycetes genomes: a test case for predicting lifestyles and emergence of pathogens.</title>
        <authorList>
            <person name="Haridas S."/>
            <person name="Albert R."/>
            <person name="Binder M."/>
            <person name="Bloem J."/>
            <person name="Labutti K."/>
            <person name="Salamov A."/>
            <person name="Andreopoulos B."/>
            <person name="Baker S."/>
            <person name="Barry K."/>
            <person name="Bills G."/>
            <person name="Bluhm B."/>
            <person name="Cannon C."/>
            <person name="Castanera R."/>
            <person name="Culley D."/>
            <person name="Daum C."/>
            <person name="Ezra D."/>
            <person name="Gonzalez J."/>
            <person name="Henrissat B."/>
            <person name="Kuo A."/>
            <person name="Liang C."/>
            <person name="Lipzen A."/>
            <person name="Lutzoni F."/>
            <person name="Magnuson J."/>
            <person name="Mondo S."/>
            <person name="Nolan M."/>
            <person name="Ohm R."/>
            <person name="Pangilinan J."/>
            <person name="Park H.-J."/>
            <person name="Ramirez L."/>
            <person name="Alfaro M."/>
            <person name="Sun H."/>
            <person name="Tritt A."/>
            <person name="Yoshinaga Y."/>
            <person name="Zwiers L.-H."/>
            <person name="Turgeon B."/>
            <person name="Goodwin S."/>
            <person name="Spatafora J."/>
            <person name="Crous P."/>
            <person name="Grigoriev I."/>
        </authorList>
    </citation>
    <scope>NUCLEOTIDE SEQUENCE</scope>
    <source>
        <strain evidence="5">CBS 480.64</strain>
    </source>
</reference>
<accession>A0A6A7C7W7</accession>
<dbReference type="SUPFAM" id="SSF53335">
    <property type="entry name" value="S-adenosyl-L-methionine-dependent methyltransferases"/>
    <property type="match status" value="1"/>
</dbReference>
<dbReference type="OrthoDB" id="10027013at2759"/>
<dbReference type="InterPro" id="IPR013216">
    <property type="entry name" value="Methyltransf_11"/>
</dbReference>
<evidence type="ECO:0000313" key="6">
    <source>
        <dbReference type="Proteomes" id="UP000799421"/>
    </source>
</evidence>
<dbReference type="Gene3D" id="3.40.50.150">
    <property type="entry name" value="Vaccinia Virus protein VP39"/>
    <property type="match status" value="1"/>
</dbReference>
<protein>
    <submittedName>
        <fullName evidence="5">S-adenosyl-L-methionine-dependent methyltransferase</fullName>
    </submittedName>
</protein>
<keyword evidence="6" id="KW-1185">Reference proteome</keyword>
<dbReference type="EMBL" id="MU005960">
    <property type="protein sequence ID" value="KAF2863503.1"/>
    <property type="molecule type" value="Genomic_DNA"/>
</dbReference>
<dbReference type="Pfam" id="PF08241">
    <property type="entry name" value="Methyltransf_11"/>
    <property type="match status" value="1"/>
</dbReference>
<dbReference type="InterPro" id="IPR029063">
    <property type="entry name" value="SAM-dependent_MTases_sf"/>
</dbReference>
<sequence>MPLHHSAQTGFAASKNYDLYRPSYSHTVVQYVLDKAGVAGRQHAAILDLAAGTGKFTELLARREEGYDIVAVEPHDQMREVLTEKGLKGVKILKGAAEDIPLEDESMDAVIVAQVGHSVCSWAFHWFATEDSLKELKRVLKPRGMLVLVWNIEDYNAARDHNAATPWESRVHQLTWSFDDNESRFRHEKWRQVFDDQLESSPLALVKGGKDVYFSLPLGEHVEPFETWMDKDRVWDRYSTLSHISVLQGERREKTRREVMDALQDAKKNIKGEVAVHGNTYIVWTSKVPQEGKKNVFSVEDPAKAT</sequence>
<dbReference type="InterPro" id="IPR051052">
    <property type="entry name" value="Diverse_substrate_MTase"/>
</dbReference>
<organism evidence="5 6">
    <name type="scientific">Piedraia hortae CBS 480.64</name>
    <dbReference type="NCBI Taxonomy" id="1314780"/>
    <lineage>
        <taxon>Eukaryota</taxon>
        <taxon>Fungi</taxon>
        <taxon>Dikarya</taxon>
        <taxon>Ascomycota</taxon>
        <taxon>Pezizomycotina</taxon>
        <taxon>Dothideomycetes</taxon>
        <taxon>Dothideomycetidae</taxon>
        <taxon>Capnodiales</taxon>
        <taxon>Piedraiaceae</taxon>
        <taxon>Piedraia</taxon>
    </lineage>
</organism>
<gene>
    <name evidence="5" type="ORF">K470DRAFT_210349</name>
</gene>
<comment type="similarity">
    <text evidence="1">Belongs to the methyltransferase superfamily.</text>
</comment>
<keyword evidence="3 5" id="KW-0808">Transferase</keyword>
<dbReference type="PANTHER" id="PTHR44942">
    <property type="entry name" value="METHYLTRANSF_11 DOMAIN-CONTAINING PROTEIN"/>
    <property type="match status" value="1"/>
</dbReference>
<dbReference type="GO" id="GO:0032259">
    <property type="term" value="P:methylation"/>
    <property type="evidence" value="ECO:0007669"/>
    <property type="project" value="UniProtKB-KW"/>
</dbReference>
<dbReference type="GO" id="GO:0008757">
    <property type="term" value="F:S-adenosylmethionine-dependent methyltransferase activity"/>
    <property type="evidence" value="ECO:0007669"/>
    <property type="project" value="InterPro"/>
</dbReference>
<evidence type="ECO:0000256" key="2">
    <source>
        <dbReference type="ARBA" id="ARBA00022603"/>
    </source>
</evidence>
<dbReference type="Proteomes" id="UP000799421">
    <property type="component" value="Unassembled WGS sequence"/>
</dbReference>
<name>A0A6A7C7W7_9PEZI</name>
<dbReference type="PANTHER" id="PTHR44942:SF4">
    <property type="entry name" value="METHYLTRANSFERASE TYPE 11 DOMAIN-CONTAINING PROTEIN"/>
    <property type="match status" value="1"/>
</dbReference>